<comment type="similarity">
    <text evidence="2">Belongs to the autoinducer-2 exporter (AI-2E) (TC 2.A.86) family.</text>
</comment>
<evidence type="ECO:0000256" key="1">
    <source>
        <dbReference type="ARBA" id="ARBA00004141"/>
    </source>
</evidence>
<dbReference type="EMBL" id="AJ243578">
    <property type="protein sequence ID" value="CAB52394.1"/>
    <property type="molecule type" value="Genomic_DNA"/>
</dbReference>
<reference evidence="7" key="1">
    <citation type="submission" date="1999-07" db="EMBL/GenBank/DDBJ databases">
        <title>Cloning of the pucC gene from Rubrivivaxgelatinosus strain 151 and Rhodopseudomonas acidophila strain 10050.</title>
        <authorList>
            <person name="Barrett S.J."/>
            <person name="Simmons A.E."/>
            <person name="Cogdell R.J."/>
        </authorList>
    </citation>
    <scope>NUCLEOTIDE SEQUENCE</scope>
</reference>
<keyword evidence="3 6" id="KW-0812">Transmembrane</keyword>
<name>Q9S312_RHOAC</name>
<protein>
    <submittedName>
        <fullName evidence="7">ORF151</fullName>
    </submittedName>
</protein>
<feature type="transmembrane region" description="Helical" evidence="6">
    <location>
        <begin position="60"/>
        <end position="83"/>
    </location>
</feature>
<dbReference type="InterPro" id="IPR002549">
    <property type="entry name" value="AI-2E-like"/>
</dbReference>
<evidence type="ECO:0000256" key="4">
    <source>
        <dbReference type="ARBA" id="ARBA00022989"/>
    </source>
</evidence>
<feature type="transmembrane region" description="Helical" evidence="6">
    <location>
        <begin position="7"/>
        <end position="40"/>
    </location>
</feature>
<dbReference type="GO" id="GO:0016020">
    <property type="term" value="C:membrane"/>
    <property type="evidence" value="ECO:0007669"/>
    <property type="project" value="UniProtKB-SubCell"/>
</dbReference>
<proteinExistence type="inferred from homology"/>
<evidence type="ECO:0000256" key="3">
    <source>
        <dbReference type="ARBA" id="ARBA00022692"/>
    </source>
</evidence>
<comment type="subcellular location">
    <subcellularLocation>
        <location evidence="1">Membrane</location>
        <topology evidence="1">Multi-pass membrane protein</topology>
    </subcellularLocation>
</comment>
<evidence type="ECO:0000256" key="2">
    <source>
        <dbReference type="ARBA" id="ARBA00009773"/>
    </source>
</evidence>
<accession>Q9S312</accession>
<evidence type="ECO:0000256" key="6">
    <source>
        <dbReference type="SAM" id="Phobius"/>
    </source>
</evidence>
<dbReference type="Pfam" id="PF01594">
    <property type="entry name" value="AI-2E_transport"/>
    <property type="match status" value="1"/>
</dbReference>
<evidence type="ECO:0000313" key="7">
    <source>
        <dbReference type="EMBL" id="CAB52394.1"/>
    </source>
</evidence>
<keyword evidence="4 6" id="KW-1133">Transmembrane helix</keyword>
<dbReference type="AlphaFoldDB" id="Q9S312"/>
<sequence length="151" mass="16253">MRIEWQVAFWLLMLVLASLGLYKFASVLAPFVAALILGYVLDPVADRLEKIGLSRLLAKVVIVAAFVVVLTIVIFVLAPVWAVRLWDSPKARRFMPPSCKPSPPSRPPSFCRNMAASGCSASASTAPTPANPSRRAWAISSARVCNGSAIS</sequence>
<organism evidence="7">
    <name type="scientific">Rhodoblastus acidophilus</name>
    <name type="common">Rhodopseudomonas acidophila</name>
    <dbReference type="NCBI Taxonomy" id="1074"/>
    <lineage>
        <taxon>Bacteria</taxon>
        <taxon>Pseudomonadati</taxon>
        <taxon>Pseudomonadota</taxon>
        <taxon>Alphaproteobacteria</taxon>
        <taxon>Hyphomicrobiales</taxon>
        <taxon>Rhodoblastaceae</taxon>
        <taxon>Rhodoblastus</taxon>
    </lineage>
</organism>
<keyword evidence="5 6" id="KW-0472">Membrane</keyword>
<evidence type="ECO:0000256" key="5">
    <source>
        <dbReference type="ARBA" id="ARBA00023136"/>
    </source>
</evidence>